<evidence type="ECO:0000313" key="5">
    <source>
        <dbReference type="EMBL" id="PWW76036.1"/>
    </source>
</evidence>
<sequence>MNPVPNNVDEVLPGLFLGNLVAAESLAILKQCSITHVLSLTHSLPSIPEEAGIIHRHIPILDVPTQNILSVIDICLDFMTEALQGEGNNILVHCYLGKSRSGGVVVAYVMKKQNIPLALAHAIVKSKRPLVHPNRAFRSQLELWGTCGYDSAILDDYEIVDFGFGEELPVVHKRKSRKGGSKRHGHSGSLGKASTLDSQALFGKLEAAAGEEVGVKEGWGIVHMDEVTKAFFERCLDEVGIVRKGAGEVCWVG</sequence>
<dbReference type="PROSITE" id="PS50054">
    <property type="entry name" value="TYR_PHOSPHATASE_DUAL"/>
    <property type="match status" value="1"/>
</dbReference>
<comment type="caution">
    <text evidence="5">The sequence shown here is derived from an EMBL/GenBank/DDBJ whole genome shotgun (WGS) entry which is preliminary data.</text>
</comment>
<dbReference type="GO" id="GO:0008579">
    <property type="term" value="F:JUN kinase phosphatase activity"/>
    <property type="evidence" value="ECO:0007669"/>
    <property type="project" value="TreeGrafter"/>
</dbReference>
<dbReference type="PROSITE" id="PS00383">
    <property type="entry name" value="TYR_PHOSPHATASE_1"/>
    <property type="match status" value="1"/>
</dbReference>
<dbReference type="PROSITE" id="PS50056">
    <property type="entry name" value="TYR_PHOSPHATASE_2"/>
    <property type="match status" value="1"/>
</dbReference>
<evidence type="ECO:0000256" key="2">
    <source>
        <dbReference type="ARBA" id="ARBA00022912"/>
    </source>
</evidence>
<accession>A0A317SRK5</accession>
<reference evidence="5 6" key="1">
    <citation type="submission" date="2018-03" db="EMBL/GenBank/DDBJ databases">
        <title>Genomes of Pezizomycetes fungi and the evolution of truffles.</title>
        <authorList>
            <person name="Murat C."/>
            <person name="Payen T."/>
            <person name="Noel B."/>
            <person name="Kuo A."/>
            <person name="Martin F.M."/>
        </authorList>
    </citation>
    <scope>NUCLEOTIDE SEQUENCE [LARGE SCALE GENOMIC DNA]</scope>
    <source>
        <strain evidence="5">091103-1</strain>
    </source>
</reference>
<keyword evidence="1" id="KW-0378">Hydrolase</keyword>
<dbReference type="InterPro" id="IPR000340">
    <property type="entry name" value="Dual-sp_phosphatase_cat-dom"/>
</dbReference>
<dbReference type="InterPro" id="IPR000387">
    <property type="entry name" value="Tyr_Pase_dom"/>
</dbReference>
<dbReference type="STRING" id="42249.A0A317SRK5"/>
<evidence type="ECO:0000259" key="3">
    <source>
        <dbReference type="PROSITE" id="PS50054"/>
    </source>
</evidence>
<gene>
    <name evidence="5" type="ORF">C7212DRAFT_280192</name>
</gene>
<feature type="domain" description="Tyrosine-protein phosphatase" evidence="3">
    <location>
        <begin position="7"/>
        <end position="150"/>
    </location>
</feature>
<dbReference type="CDD" id="cd14498">
    <property type="entry name" value="DSP"/>
    <property type="match status" value="1"/>
</dbReference>
<protein>
    <submittedName>
        <fullName evidence="5">Phosphatases II</fullName>
    </submittedName>
</protein>
<dbReference type="SUPFAM" id="SSF52799">
    <property type="entry name" value="(Phosphotyrosine protein) phosphatases II"/>
    <property type="match status" value="1"/>
</dbReference>
<dbReference type="OrthoDB" id="10252009at2759"/>
<dbReference type="Gene3D" id="3.90.190.10">
    <property type="entry name" value="Protein tyrosine phosphatase superfamily"/>
    <property type="match status" value="1"/>
</dbReference>
<evidence type="ECO:0000313" key="6">
    <source>
        <dbReference type="Proteomes" id="UP000246991"/>
    </source>
</evidence>
<dbReference type="PANTHER" id="PTHR46377">
    <property type="entry name" value="DUAL SPECIFICITY PROTEIN PHOSPHATASE 19"/>
    <property type="match status" value="1"/>
</dbReference>
<dbReference type="GO" id="GO:0005737">
    <property type="term" value="C:cytoplasm"/>
    <property type="evidence" value="ECO:0007669"/>
    <property type="project" value="TreeGrafter"/>
</dbReference>
<evidence type="ECO:0000259" key="4">
    <source>
        <dbReference type="PROSITE" id="PS50056"/>
    </source>
</evidence>
<name>A0A317SRK5_9PEZI</name>
<keyword evidence="2" id="KW-0904">Protein phosphatase</keyword>
<dbReference type="EMBL" id="PYWC01000039">
    <property type="protein sequence ID" value="PWW76036.1"/>
    <property type="molecule type" value="Genomic_DNA"/>
</dbReference>
<organism evidence="5 6">
    <name type="scientific">Tuber magnatum</name>
    <name type="common">white Piedmont truffle</name>
    <dbReference type="NCBI Taxonomy" id="42249"/>
    <lineage>
        <taxon>Eukaryota</taxon>
        <taxon>Fungi</taxon>
        <taxon>Dikarya</taxon>
        <taxon>Ascomycota</taxon>
        <taxon>Pezizomycotina</taxon>
        <taxon>Pezizomycetes</taxon>
        <taxon>Pezizales</taxon>
        <taxon>Tuberaceae</taxon>
        <taxon>Tuber</taxon>
    </lineage>
</organism>
<dbReference type="Pfam" id="PF00782">
    <property type="entry name" value="DSPc"/>
    <property type="match status" value="1"/>
</dbReference>
<evidence type="ECO:0000256" key="1">
    <source>
        <dbReference type="ARBA" id="ARBA00022801"/>
    </source>
</evidence>
<dbReference type="AlphaFoldDB" id="A0A317SRK5"/>
<dbReference type="Proteomes" id="UP000246991">
    <property type="component" value="Unassembled WGS sequence"/>
</dbReference>
<proteinExistence type="predicted"/>
<feature type="domain" description="Tyrosine specific protein phosphatases" evidence="4">
    <location>
        <begin position="66"/>
        <end position="129"/>
    </location>
</feature>
<dbReference type="InterPro" id="IPR020422">
    <property type="entry name" value="TYR_PHOSPHATASE_DUAL_dom"/>
</dbReference>
<dbReference type="InterPro" id="IPR029021">
    <property type="entry name" value="Prot-tyrosine_phosphatase-like"/>
</dbReference>
<dbReference type="PANTHER" id="PTHR46377:SF1">
    <property type="entry name" value="DUAL SPECIFICITY PROTEIN PHOSPHATASE 19"/>
    <property type="match status" value="1"/>
</dbReference>
<dbReference type="SMART" id="SM00195">
    <property type="entry name" value="DSPc"/>
    <property type="match status" value="1"/>
</dbReference>
<keyword evidence="6" id="KW-1185">Reference proteome</keyword>
<dbReference type="InterPro" id="IPR016130">
    <property type="entry name" value="Tyr_Pase_AS"/>
</dbReference>